<keyword evidence="4" id="KW-1185">Reference proteome</keyword>
<reference evidence="1" key="2">
    <citation type="submission" date="2023-07" db="EMBL/GenBank/DDBJ databases">
        <authorList>
            <person name="Aydin F."/>
            <person name="Tarhane S."/>
            <person name="Saticioglu I.B."/>
            <person name="Karakaya E."/>
            <person name="Abay S."/>
            <person name="Guran O."/>
            <person name="Bozkurt E."/>
            <person name="Uzum N."/>
            <person name="Olgun K."/>
            <person name="Jablonski D."/>
        </authorList>
    </citation>
    <scope>NUCLEOTIDE SEQUENCE</scope>
    <source>
        <strain evidence="1">Faydin-H75</strain>
    </source>
</reference>
<evidence type="ECO:0000313" key="2">
    <source>
        <dbReference type="EMBL" id="MDP2539651.1"/>
    </source>
</evidence>
<dbReference type="AlphaFoldDB" id="A0AA90PRH4"/>
<sequence length="71" mass="8375">MKQESIEIRVYDKIFKLNLDTFTPEAADEIKKTFEDQDIKLIELIQKYLSKVQECSELNNQLKSLLQKIPS</sequence>
<protein>
    <submittedName>
        <fullName evidence="2">Uncharacterized protein</fullName>
    </submittedName>
</protein>
<organism evidence="2 3">
    <name type="scientific">Helicobacter cappadocius</name>
    <dbReference type="NCBI Taxonomy" id="3063998"/>
    <lineage>
        <taxon>Bacteria</taxon>
        <taxon>Pseudomonadati</taxon>
        <taxon>Campylobacterota</taxon>
        <taxon>Epsilonproteobacteria</taxon>
        <taxon>Campylobacterales</taxon>
        <taxon>Helicobacteraceae</taxon>
        <taxon>Helicobacter</taxon>
    </lineage>
</organism>
<dbReference type="EMBL" id="JAUYZK010000013">
    <property type="protein sequence ID" value="MDP2539651.1"/>
    <property type="molecule type" value="Genomic_DNA"/>
</dbReference>
<dbReference type="EMBL" id="JAUPEV010000013">
    <property type="protein sequence ID" value="MDO7253723.1"/>
    <property type="molecule type" value="Genomic_DNA"/>
</dbReference>
<accession>A0AA90PRH4</accession>
<reference evidence="1 3" key="3">
    <citation type="journal article" date="2024" name="Syst. Appl. Microbiol.">
        <title>Helicobacter cappadocius sp. nov., from lizards: The first psychrotrophic Helicobacter species.</title>
        <authorList>
            <person name="Aydin F."/>
            <person name="Tarhane S."/>
            <person name="Karakaya E."/>
            <person name="Abay S."/>
            <person name="Kayman T."/>
            <person name="Guran O."/>
            <person name="Bozkurt E."/>
            <person name="Uzum N."/>
            <person name="Avci A."/>
            <person name="Olgun K."/>
            <person name="Jablonski D."/>
            <person name="Guran C."/>
            <person name="Burcin Saticioglu I."/>
        </authorList>
    </citation>
    <scope>NUCLEOTIDE SEQUENCE [LARGE SCALE GENOMIC DNA]</scope>
    <source>
        <strain evidence="1">Faydin-H75</strain>
        <strain evidence="3">faydin-H76</strain>
    </source>
</reference>
<evidence type="ECO:0000313" key="3">
    <source>
        <dbReference type="Proteomes" id="UP001177258"/>
    </source>
</evidence>
<proteinExistence type="predicted"/>
<gene>
    <name evidence="1" type="ORF">Q5I04_07350</name>
    <name evidence="2" type="ORF">Q5I06_07680</name>
</gene>
<reference evidence="2 4" key="1">
    <citation type="submission" date="2023-07" db="EMBL/GenBank/DDBJ databases">
        <title>Unpublished Manusciprt.</title>
        <authorList>
            <person name="Aydin F."/>
            <person name="Tarhane S."/>
            <person name="Saticioglu I.B."/>
            <person name="Karakaya E."/>
            <person name="Abay S."/>
            <person name="Guran O."/>
            <person name="Bozkurt E."/>
            <person name="Uzum N."/>
            <person name="Olgun K."/>
            <person name="Jablonski D."/>
        </authorList>
    </citation>
    <scope>NUCLEOTIDE SEQUENCE</scope>
    <source>
        <strain evidence="4">faydin-H75</strain>
        <strain evidence="2">Faydin-H76</strain>
    </source>
</reference>
<dbReference type="Proteomes" id="UP001177258">
    <property type="component" value="Unassembled WGS sequence"/>
</dbReference>
<comment type="caution">
    <text evidence="2">The sequence shown here is derived from an EMBL/GenBank/DDBJ whole genome shotgun (WGS) entry which is preliminary data.</text>
</comment>
<evidence type="ECO:0000313" key="1">
    <source>
        <dbReference type="EMBL" id="MDO7253723.1"/>
    </source>
</evidence>
<name>A0AA90PRH4_9HELI</name>
<evidence type="ECO:0000313" key="4">
    <source>
        <dbReference type="Proteomes" id="UP001240777"/>
    </source>
</evidence>
<dbReference type="RefSeq" id="WP_305517564.1">
    <property type="nucleotide sequence ID" value="NZ_JAUPEV010000013.1"/>
</dbReference>
<dbReference type="Proteomes" id="UP001240777">
    <property type="component" value="Unassembled WGS sequence"/>
</dbReference>